<dbReference type="NCBIfam" id="TIGR00340">
    <property type="entry name" value="zpr1_rel"/>
    <property type="match status" value="1"/>
</dbReference>
<dbReference type="InterPro" id="IPR040141">
    <property type="entry name" value="ZPR1"/>
</dbReference>
<keyword evidence="7" id="KW-1185">Reference proteome</keyword>
<dbReference type="PANTHER" id="PTHR10876:SF0">
    <property type="entry name" value="ZINC FINGER PROTEIN ZPR1"/>
    <property type="match status" value="1"/>
</dbReference>
<sequence>MNTENLSKCNTSEGFDTEINCPLCKKELTAHWQGDNIPYFGEVMYVSARCTCGFRFADTMILTQKEPMRYEINIDNINDLNARVVRSISGTIRIPELGIDVEPGSASEAYVTNVEGVLLRAKEAVESAIRWFEDDEAKSSKGRHIKKCLEDTIEGKRKLTLIIDDPLGNSAIISDKATSRHLSEEESKHLSTGMFIYDANSSEIISKR</sequence>
<reference evidence="6 7" key="1">
    <citation type="submission" date="2010-07" db="EMBL/GenBank/DDBJ databases">
        <title>The complete genome of Methanosalsum zhilinae DSM 4017.</title>
        <authorList>
            <consortium name="US DOE Joint Genome Institute (JGI-PGF)"/>
            <person name="Lucas S."/>
            <person name="Copeland A."/>
            <person name="Lapidus A."/>
            <person name="Glavina del Rio T."/>
            <person name="Dalin E."/>
            <person name="Tice H."/>
            <person name="Bruce D."/>
            <person name="Goodwin L."/>
            <person name="Pitluck S."/>
            <person name="Kyrpides N."/>
            <person name="Mavromatis K."/>
            <person name="Ovchinnikova G."/>
            <person name="Daligault H."/>
            <person name="Detter J.C."/>
            <person name="Han C."/>
            <person name="Tapia R."/>
            <person name="Larimer F."/>
            <person name="Land M."/>
            <person name="Hauser L."/>
            <person name="Markowitz V."/>
            <person name="Cheng J.-F."/>
            <person name="Hugenholtz P."/>
            <person name="Woyke T."/>
            <person name="Wu D."/>
            <person name="Spring S."/>
            <person name="Schueler E."/>
            <person name="Brambilla E."/>
            <person name="Klenk H.-P."/>
            <person name="Eisen J.A."/>
        </authorList>
    </citation>
    <scope>NUCLEOTIDE SEQUENCE [LARGE SCALE GENOMIC DNA]</scope>
    <source>
        <strain evidence="7">DSM 4017 / NBRC 107636 / OCM 62 / WeN5</strain>
    </source>
</reference>
<dbReference type="STRING" id="679901.Mzhil_0793"/>
<comment type="similarity">
    <text evidence="1">Belongs to the ZPR1 family.</text>
</comment>
<dbReference type="HOGENOM" id="CLU_107446_0_0_2"/>
<dbReference type="Pfam" id="PF03367">
    <property type="entry name" value="Zn_ribbon_ZPR1"/>
    <property type="match status" value="1"/>
</dbReference>
<dbReference type="AlphaFoldDB" id="F7XLH4"/>
<dbReference type="SMART" id="SM00709">
    <property type="entry name" value="Zpr1"/>
    <property type="match status" value="1"/>
</dbReference>
<evidence type="ECO:0000256" key="3">
    <source>
        <dbReference type="ARBA" id="ARBA00022771"/>
    </source>
</evidence>
<evidence type="ECO:0000259" key="5">
    <source>
        <dbReference type="SMART" id="SM00709"/>
    </source>
</evidence>
<evidence type="ECO:0000256" key="1">
    <source>
        <dbReference type="ARBA" id="ARBA00008354"/>
    </source>
</evidence>
<dbReference type="Proteomes" id="UP000006622">
    <property type="component" value="Chromosome"/>
</dbReference>
<dbReference type="EMBL" id="CP002101">
    <property type="protein sequence ID" value="AEH60656.1"/>
    <property type="molecule type" value="Genomic_DNA"/>
</dbReference>
<gene>
    <name evidence="6" type="ordered locus">Mzhil_0793</name>
</gene>
<proteinExistence type="inferred from homology"/>
<accession>F7XLH4</accession>
<dbReference type="InterPro" id="IPR042451">
    <property type="entry name" value="ZPR1_A/B_dom"/>
</dbReference>
<evidence type="ECO:0000313" key="6">
    <source>
        <dbReference type="EMBL" id="AEH60656.1"/>
    </source>
</evidence>
<dbReference type="InterPro" id="IPR056180">
    <property type="entry name" value="ZPR1_jr_dom"/>
</dbReference>
<keyword evidence="2" id="KW-0479">Metal-binding</keyword>
<evidence type="ECO:0000256" key="2">
    <source>
        <dbReference type="ARBA" id="ARBA00022723"/>
    </source>
</evidence>
<keyword evidence="3" id="KW-0863">Zinc-finger</keyword>
<dbReference type="FunFam" id="2.60.120.1040:FF:000008">
    <property type="entry name" value="Zn finger containing protein"/>
    <property type="match status" value="1"/>
</dbReference>
<dbReference type="NCBIfam" id="TIGR00310">
    <property type="entry name" value="ZPR1_znf"/>
    <property type="match status" value="1"/>
</dbReference>
<dbReference type="OrthoDB" id="14924at2157"/>
<keyword evidence="4" id="KW-0862">Zinc</keyword>
<dbReference type="InterPro" id="IPR004470">
    <property type="entry name" value="ZPR1-like_arc"/>
</dbReference>
<evidence type="ECO:0000313" key="7">
    <source>
        <dbReference type="Proteomes" id="UP000006622"/>
    </source>
</evidence>
<dbReference type="RefSeq" id="WP_013898095.1">
    <property type="nucleotide sequence ID" value="NC_015676.1"/>
</dbReference>
<feature type="domain" description="Zinc finger ZPR1-type" evidence="5">
    <location>
        <begin position="19"/>
        <end position="174"/>
    </location>
</feature>
<dbReference type="GO" id="GO:0008270">
    <property type="term" value="F:zinc ion binding"/>
    <property type="evidence" value="ECO:0007669"/>
    <property type="project" value="UniProtKB-KW"/>
</dbReference>
<name>F7XLH4_METZD</name>
<organism evidence="6 7">
    <name type="scientific">Methanosalsum zhilinae (strain DSM 4017 / NBRC 107636 / OCM 62 / WeN5)</name>
    <name type="common">Methanohalophilus zhilinae</name>
    <dbReference type="NCBI Taxonomy" id="679901"/>
    <lineage>
        <taxon>Archaea</taxon>
        <taxon>Methanobacteriati</taxon>
        <taxon>Methanobacteriota</taxon>
        <taxon>Stenosarchaea group</taxon>
        <taxon>Methanomicrobia</taxon>
        <taxon>Methanosarcinales</taxon>
        <taxon>Methanosarcinaceae</taxon>
        <taxon>Methanosalsum</taxon>
    </lineage>
</organism>
<evidence type="ECO:0000256" key="4">
    <source>
        <dbReference type="ARBA" id="ARBA00022833"/>
    </source>
</evidence>
<dbReference type="Pfam" id="PF22794">
    <property type="entry name" value="jr-ZPR1"/>
    <property type="match status" value="1"/>
</dbReference>
<dbReference type="InterPro" id="IPR004457">
    <property type="entry name" value="Znf_ZPR1"/>
</dbReference>
<dbReference type="PANTHER" id="PTHR10876">
    <property type="entry name" value="ZINC FINGER PROTEIN ZPR1"/>
    <property type="match status" value="1"/>
</dbReference>
<protein>
    <submittedName>
        <fullName evidence="6">ZPR1-related zinc finger protein</fullName>
    </submittedName>
</protein>
<dbReference type="GeneID" id="10822409"/>
<dbReference type="KEGG" id="mzh:Mzhil_0793"/>
<dbReference type="Gene3D" id="2.60.120.1040">
    <property type="entry name" value="ZPR1, A/B domain"/>
    <property type="match status" value="1"/>
</dbReference>